<dbReference type="EMBL" id="JAHXZJ010002609">
    <property type="protein sequence ID" value="KAH0540941.1"/>
    <property type="molecule type" value="Genomic_DNA"/>
</dbReference>
<evidence type="ECO:0000313" key="1">
    <source>
        <dbReference type="EMBL" id="KAH0540941.1"/>
    </source>
</evidence>
<organism evidence="1 2">
    <name type="scientific">Cotesia glomerata</name>
    <name type="common">Lepidopteran parasitic wasp</name>
    <name type="synonym">Apanteles glomeratus</name>
    <dbReference type="NCBI Taxonomy" id="32391"/>
    <lineage>
        <taxon>Eukaryota</taxon>
        <taxon>Metazoa</taxon>
        <taxon>Ecdysozoa</taxon>
        <taxon>Arthropoda</taxon>
        <taxon>Hexapoda</taxon>
        <taxon>Insecta</taxon>
        <taxon>Pterygota</taxon>
        <taxon>Neoptera</taxon>
        <taxon>Endopterygota</taxon>
        <taxon>Hymenoptera</taxon>
        <taxon>Apocrita</taxon>
        <taxon>Ichneumonoidea</taxon>
        <taxon>Braconidae</taxon>
        <taxon>Microgastrinae</taxon>
        <taxon>Cotesia</taxon>
    </lineage>
</organism>
<comment type="caution">
    <text evidence="1">The sequence shown here is derived from an EMBL/GenBank/DDBJ whole genome shotgun (WGS) entry which is preliminary data.</text>
</comment>
<protein>
    <submittedName>
        <fullName evidence="1">Uncharacterized protein</fullName>
    </submittedName>
</protein>
<dbReference type="AlphaFoldDB" id="A0AAV7I3C7"/>
<reference evidence="1 2" key="1">
    <citation type="journal article" date="2021" name="J. Hered.">
        <title>A chromosome-level genome assembly of the parasitoid wasp, Cotesia glomerata (Hymenoptera: Braconidae).</title>
        <authorList>
            <person name="Pinto B.J."/>
            <person name="Weis J.J."/>
            <person name="Gamble T."/>
            <person name="Ode P.J."/>
            <person name="Paul R."/>
            <person name="Zaspel J.M."/>
        </authorList>
    </citation>
    <scope>NUCLEOTIDE SEQUENCE [LARGE SCALE GENOMIC DNA]</scope>
    <source>
        <strain evidence="1">CgM1</strain>
    </source>
</reference>
<gene>
    <name evidence="1" type="ORF">KQX54_020616</name>
</gene>
<evidence type="ECO:0000313" key="2">
    <source>
        <dbReference type="Proteomes" id="UP000826195"/>
    </source>
</evidence>
<name>A0AAV7I3C7_COTGL</name>
<proteinExistence type="predicted"/>
<accession>A0AAV7I3C7</accession>
<keyword evidence="2" id="KW-1185">Reference proteome</keyword>
<dbReference type="Proteomes" id="UP000826195">
    <property type="component" value="Unassembled WGS sequence"/>
</dbReference>
<sequence length="132" mass="14925">MENRRKGGHTRFDPRTIDWYRPSGTDPAQRSDMFDRSISSPVPVHSGKDYQLATSQATSTLTSTEDYRLLVSGPALLLWRPRCMYMYEVRAESLWWGLSLAHVRQPWASRALSWSLGSAHEPRAGDSGVSGR</sequence>